<keyword evidence="2" id="KW-1185">Reference proteome</keyword>
<evidence type="ECO:0000313" key="1">
    <source>
        <dbReference type="EMBL" id="KAK7416990.1"/>
    </source>
</evidence>
<sequence>MTLHGFVMAAKRVNILHLYKLPLEVAQMIREYCEDAPFWSLVRFTDLCVGVTYMATELETVPLELVLEWARGGLFKLVENLVAPHFVRIALDNLGICEIKRLDLEPEPFTSKPVENWSFIFIDQPSCENVSLLLKNGLARLQLPDGHPGFPIVHTSMFPRESHRTPPTPVKQSRLIFRNCAICGVDTVPATRFHAIDFKSVTGFTFLYTDPEGLLTIHAHTPESPAVKVPSGVTPDNLIYAYLPIPPGEEILQIITQVGLPPWARTSPPHFTFRLKLAGLVTVGTKYSRKFDRMVVFHPTGLVFNRTELGYVNFLAAYSVTPPKEEHPHSSRATCEPGMKRDLPPEGLRAIPGPAPFFSRAPLRNVVRVRTFCEPTDESSIRGIMLDYTNGAQRLLGQYRPGWVPQLTYENPTRICLRRPSTNPLLMSGIAYESAIQIECGHSMRHRHMKGVWECHEMDGVLQFYYSNNDNQGLRFRPVRDSETWPTEP</sequence>
<dbReference type="Proteomes" id="UP001498421">
    <property type="component" value="Unassembled WGS sequence"/>
</dbReference>
<evidence type="ECO:0008006" key="3">
    <source>
        <dbReference type="Google" id="ProtNLM"/>
    </source>
</evidence>
<organism evidence="1 2">
    <name type="scientific">Neonectria magnoliae</name>
    <dbReference type="NCBI Taxonomy" id="2732573"/>
    <lineage>
        <taxon>Eukaryota</taxon>
        <taxon>Fungi</taxon>
        <taxon>Dikarya</taxon>
        <taxon>Ascomycota</taxon>
        <taxon>Pezizomycotina</taxon>
        <taxon>Sordariomycetes</taxon>
        <taxon>Hypocreomycetidae</taxon>
        <taxon>Hypocreales</taxon>
        <taxon>Nectriaceae</taxon>
        <taxon>Neonectria</taxon>
    </lineage>
</organism>
<name>A0ABR1H7G6_9HYPO</name>
<evidence type="ECO:0000313" key="2">
    <source>
        <dbReference type="Proteomes" id="UP001498421"/>
    </source>
</evidence>
<reference evidence="1 2" key="1">
    <citation type="journal article" date="2025" name="Microbiol. Resour. Announc.">
        <title>Draft genome sequences for Neonectria magnoliae and Neonectria punicea, canker pathogens of Liriodendron tulipifera and Acer saccharum in West Virginia.</title>
        <authorList>
            <person name="Petronek H.M."/>
            <person name="Kasson M.T."/>
            <person name="Metheny A.M."/>
            <person name="Stauder C.M."/>
            <person name="Lovett B."/>
            <person name="Lynch S.C."/>
            <person name="Garnas J.R."/>
            <person name="Kasson L.R."/>
            <person name="Stajich J.E."/>
        </authorList>
    </citation>
    <scope>NUCLEOTIDE SEQUENCE [LARGE SCALE GENOMIC DNA]</scope>
    <source>
        <strain evidence="1 2">NRRL 64651</strain>
    </source>
</reference>
<dbReference type="EMBL" id="JAZAVK010000195">
    <property type="protein sequence ID" value="KAK7416990.1"/>
    <property type="molecule type" value="Genomic_DNA"/>
</dbReference>
<gene>
    <name evidence="1" type="ORF">QQZ08_011788</name>
</gene>
<protein>
    <recommendedName>
        <fullName evidence="3">F-box domain-containing protein</fullName>
    </recommendedName>
</protein>
<accession>A0ABR1H7G6</accession>
<proteinExistence type="predicted"/>
<comment type="caution">
    <text evidence="1">The sequence shown here is derived from an EMBL/GenBank/DDBJ whole genome shotgun (WGS) entry which is preliminary data.</text>
</comment>